<proteinExistence type="inferred from homology"/>
<sequence>MDLKIGVIGTGGIGRDHIRRLTDVVTGAKVVAVSDINVDTAKKVAQKYGAKFYESGEDVIHSNEVDAVVITSWDPTHAGYVLECIKTGKYVFCEKPLATTAKECEDIIKAETKFGKRLVQVGFMRRFDRGYRALKNIIESGKIGNPLMIHACHRNLTHIPSHTTDMTITNSGIHEIDISHWLLGEDYESGQVLTVKQNRDSSDKLLDPQIMLLKTKSGVRIDVEVNMSSGYGYDIQCEVVGEKGTIRLPDPNTVLVRYNCQRSYEIYEDWSQRFIEAYDTEFQEWVNSVKNDKLAGPSSWDGYIACVTADALIKSRNQGKAETINVGEQPKFYK</sequence>
<dbReference type="SUPFAM" id="SSF51735">
    <property type="entry name" value="NAD(P)-binding Rossmann-fold domains"/>
    <property type="match status" value="1"/>
</dbReference>
<dbReference type="EMBL" id="JAGGLM010000001">
    <property type="protein sequence ID" value="MBP2031522.1"/>
    <property type="molecule type" value="Genomic_DNA"/>
</dbReference>
<reference evidence="7 8" key="1">
    <citation type="submission" date="2021-03" db="EMBL/GenBank/DDBJ databases">
        <title>Genomic Encyclopedia of Type Strains, Phase IV (KMG-IV): sequencing the most valuable type-strain genomes for metagenomic binning, comparative biology and taxonomic classification.</title>
        <authorList>
            <person name="Goeker M."/>
        </authorList>
    </citation>
    <scope>NUCLEOTIDE SEQUENCE [LARGE SCALE GENOMIC DNA]</scope>
    <source>
        <strain evidence="7 8">DSM 28783</strain>
    </source>
</reference>
<dbReference type="SUPFAM" id="SSF55347">
    <property type="entry name" value="Glyceraldehyde-3-phosphate dehydrogenase-like, C-terminal domain"/>
    <property type="match status" value="1"/>
</dbReference>
<dbReference type="Gene3D" id="3.40.50.720">
    <property type="entry name" value="NAD(P)-binding Rossmann-like Domain"/>
    <property type="match status" value="1"/>
</dbReference>
<dbReference type="Gene3D" id="3.30.360.10">
    <property type="entry name" value="Dihydrodipicolinate Reductase, domain 2"/>
    <property type="match status" value="1"/>
</dbReference>
<comment type="pathway">
    <text evidence="4">Polyol metabolism; myo-inositol degradation into acetyl-CoA; acetyl-CoA from myo-inositol: step 1/7.</text>
</comment>
<protein>
    <recommendedName>
        <fullName evidence="4">Inositol 2-dehydrogenase/D-chiro-inositol 3-dehydrogenase</fullName>
        <ecNumber evidence="4">1.1.1.18</ecNumber>
        <ecNumber evidence="4">1.1.1.369</ecNumber>
    </recommendedName>
    <alternativeName>
        <fullName evidence="4">Myo-inositol 2-dehydrogenase/D-chiro-inositol 3-dehydrogenase</fullName>
        <shortName evidence="4">MI 2-dehydrogenase/DCI 3-dehydrogenase</shortName>
    </alternativeName>
</protein>
<dbReference type="EC" id="1.1.1.18" evidence="4"/>
<dbReference type="InterPro" id="IPR000683">
    <property type="entry name" value="Gfo/Idh/MocA-like_OxRdtase_N"/>
</dbReference>
<dbReference type="EC" id="1.1.1.369" evidence="4"/>
<comment type="caution">
    <text evidence="7">The sequence shown here is derived from an EMBL/GenBank/DDBJ whole genome shotgun (WGS) entry which is preliminary data.</text>
</comment>
<comment type="catalytic activity">
    <reaction evidence="4">
        <text>myo-inositol + NAD(+) = scyllo-inosose + NADH + H(+)</text>
        <dbReference type="Rhea" id="RHEA:16949"/>
        <dbReference type="ChEBI" id="CHEBI:15378"/>
        <dbReference type="ChEBI" id="CHEBI:17268"/>
        <dbReference type="ChEBI" id="CHEBI:17811"/>
        <dbReference type="ChEBI" id="CHEBI:57540"/>
        <dbReference type="ChEBI" id="CHEBI:57945"/>
        <dbReference type="EC" id="1.1.1.18"/>
    </reaction>
</comment>
<comment type="catalytic activity">
    <reaction evidence="4">
        <text>1D-chiro-inositol + NAD(+) = scyllo-inosine + NADH + H(+)</text>
        <dbReference type="Rhea" id="RHEA:25832"/>
        <dbReference type="ChEBI" id="CHEBI:15378"/>
        <dbReference type="ChEBI" id="CHEBI:27372"/>
        <dbReference type="ChEBI" id="CHEBI:50920"/>
        <dbReference type="ChEBI" id="CHEBI:57540"/>
        <dbReference type="ChEBI" id="CHEBI:57945"/>
        <dbReference type="EC" id="1.1.1.369"/>
    </reaction>
</comment>
<dbReference type="PANTHER" id="PTHR43593:SF1">
    <property type="entry name" value="INOSITOL 2-DEHYDROGENASE"/>
    <property type="match status" value="1"/>
</dbReference>
<comment type="similarity">
    <text evidence="1 4">Belongs to the Gfo/Idh/MocA family.</text>
</comment>
<dbReference type="PANTHER" id="PTHR43593">
    <property type="match status" value="1"/>
</dbReference>
<dbReference type="RefSeq" id="WP_209700478.1">
    <property type="nucleotide sequence ID" value="NZ_JAGGLM010000001.1"/>
</dbReference>
<keyword evidence="2 4" id="KW-0560">Oxidoreductase</keyword>
<evidence type="ECO:0000259" key="5">
    <source>
        <dbReference type="Pfam" id="PF01408"/>
    </source>
</evidence>
<keyword evidence="3 4" id="KW-0520">NAD</keyword>
<accession>A0ABS4KNA8</accession>
<dbReference type="InterPro" id="IPR036291">
    <property type="entry name" value="NAD(P)-bd_dom_sf"/>
</dbReference>
<evidence type="ECO:0000256" key="1">
    <source>
        <dbReference type="ARBA" id="ARBA00010928"/>
    </source>
</evidence>
<dbReference type="Proteomes" id="UP001519307">
    <property type="component" value="Unassembled WGS sequence"/>
</dbReference>
<comment type="function">
    <text evidence="4">Involved in the oxidation of myo-inositol (MI) and D-chiro-inositol (DCI) to 2-keto-myo-inositol (2KMI or 2-inosose) and 1-keto-D-chiro-inositol (1KDCI), respectively.</text>
</comment>
<dbReference type="InterPro" id="IPR004104">
    <property type="entry name" value="Gfo/Idh/MocA-like_OxRdtase_C"/>
</dbReference>
<dbReference type="InterPro" id="IPR050424">
    <property type="entry name" value="Gfo-Idh-MocA_inositol_DH"/>
</dbReference>
<feature type="domain" description="Gfo/Idh/MocA-like oxidoreductase C-terminal" evidence="6">
    <location>
        <begin position="135"/>
        <end position="320"/>
    </location>
</feature>
<keyword evidence="8" id="KW-1185">Reference proteome</keyword>
<evidence type="ECO:0000256" key="2">
    <source>
        <dbReference type="ARBA" id="ARBA00023002"/>
    </source>
</evidence>
<dbReference type="InterPro" id="IPR023794">
    <property type="entry name" value="MI/DCI_dehydrogenase"/>
</dbReference>
<feature type="domain" description="Gfo/Idh/MocA-like oxidoreductase N-terminal" evidence="5">
    <location>
        <begin position="3"/>
        <end position="123"/>
    </location>
</feature>
<gene>
    <name evidence="4" type="primary">iolG</name>
    <name evidence="7" type="ORF">J2Z42_000187</name>
</gene>
<dbReference type="Pfam" id="PF02894">
    <property type="entry name" value="GFO_IDH_MocA_C"/>
    <property type="match status" value="1"/>
</dbReference>
<evidence type="ECO:0000259" key="6">
    <source>
        <dbReference type="Pfam" id="PF02894"/>
    </source>
</evidence>
<evidence type="ECO:0000256" key="3">
    <source>
        <dbReference type="ARBA" id="ARBA00023027"/>
    </source>
</evidence>
<evidence type="ECO:0000313" key="8">
    <source>
        <dbReference type="Proteomes" id="UP001519307"/>
    </source>
</evidence>
<evidence type="ECO:0000256" key="4">
    <source>
        <dbReference type="HAMAP-Rule" id="MF_01671"/>
    </source>
</evidence>
<name>A0ABS4KNA8_9CLOT</name>
<dbReference type="HAMAP" id="MF_01671">
    <property type="entry name" value="IolG"/>
    <property type="match status" value="1"/>
</dbReference>
<dbReference type="GO" id="GO:0050112">
    <property type="term" value="F:inositol 2-dehydrogenase (NAD+) activity"/>
    <property type="evidence" value="ECO:0007669"/>
    <property type="project" value="UniProtKB-EC"/>
</dbReference>
<dbReference type="Pfam" id="PF01408">
    <property type="entry name" value="GFO_IDH_MocA"/>
    <property type="match status" value="1"/>
</dbReference>
<organism evidence="7 8">
    <name type="scientific">Clostridium algifaecis</name>
    <dbReference type="NCBI Taxonomy" id="1472040"/>
    <lineage>
        <taxon>Bacteria</taxon>
        <taxon>Bacillati</taxon>
        <taxon>Bacillota</taxon>
        <taxon>Clostridia</taxon>
        <taxon>Eubacteriales</taxon>
        <taxon>Clostridiaceae</taxon>
        <taxon>Clostridium</taxon>
    </lineage>
</organism>
<comment type="subunit">
    <text evidence="4">Homotetramer.</text>
</comment>
<evidence type="ECO:0000313" key="7">
    <source>
        <dbReference type="EMBL" id="MBP2031522.1"/>
    </source>
</evidence>